<accession>A0A8T2ASH8</accession>
<dbReference type="SMART" id="SM00255">
    <property type="entry name" value="TIR"/>
    <property type="match status" value="1"/>
</dbReference>
<keyword evidence="1" id="KW-0677">Repeat</keyword>
<dbReference type="PROSITE" id="PS50104">
    <property type="entry name" value="TIR"/>
    <property type="match status" value="1"/>
</dbReference>
<evidence type="ECO:0000256" key="1">
    <source>
        <dbReference type="ARBA" id="ARBA00022737"/>
    </source>
</evidence>
<evidence type="ECO:0000256" key="3">
    <source>
        <dbReference type="ARBA" id="ARBA00022821"/>
    </source>
</evidence>
<keyword evidence="3" id="KW-0611">Plant defense</keyword>
<protein>
    <submittedName>
        <fullName evidence="6">NB-ARC</fullName>
    </submittedName>
</protein>
<dbReference type="EMBL" id="JAEFBK010000008">
    <property type="protein sequence ID" value="KAG7575945.1"/>
    <property type="molecule type" value="Genomic_DNA"/>
</dbReference>
<comment type="caution">
    <text evidence="6">The sequence shown here is derived from an EMBL/GenBank/DDBJ whole genome shotgun (WGS) entry which is preliminary data.</text>
</comment>
<evidence type="ECO:0000313" key="7">
    <source>
        <dbReference type="Proteomes" id="UP000694240"/>
    </source>
</evidence>
<dbReference type="Proteomes" id="UP000694240">
    <property type="component" value="Chromosome 8"/>
</dbReference>
<dbReference type="Pfam" id="PF00931">
    <property type="entry name" value="NB-ARC"/>
    <property type="match status" value="1"/>
</dbReference>
<keyword evidence="7" id="KW-1185">Reference proteome</keyword>
<dbReference type="FunFam" id="3.40.50.10140:FF:000007">
    <property type="entry name" value="Disease resistance protein (TIR-NBS-LRR class)"/>
    <property type="match status" value="1"/>
</dbReference>
<dbReference type="AlphaFoldDB" id="A0A8T2ASH8"/>
<dbReference type="GO" id="GO:0016787">
    <property type="term" value="F:hydrolase activity"/>
    <property type="evidence" value="ECO:0007669"/>
    <property type="project" value="UniProtKB-KW"/>
</dbReference>
<sequence>MKEFKSKAIDIFIDEDIKRSKSIGPELIQAIRGSRIAIAFLSMNYASSSWCLNELVLIMKYRKELGLTVMTLFYDVDPTDVKKQTGDFGMAFKETCKGKTKDEIGRWRHALEEVAKIAGYHSSRWENEADMIEIVTTDISNSLNISTGSSDFSSLVGMEAHMKKLEQMLYLDLNDVRMIGIWGPPGIGKTSIARVLYSKYSDSFDLSVFMENVKGYTRPGCSDEHSLKLHLQQQFLSQILNQKDIEVRHLGVVQDRLRNMRVLVVLDDVDQPAQLEAMAKENQWFGPGSRIIVTTQDQRLLKAHGIKDMYKVDFPPPDEAFQIFSMGAFGQTSPKHGFEELAWEATYLSGIHPSGIKSMGSYFRGMSKPEWADALQRLRTSNPDSESLRTHRKLRNRFRNGKQKMMSRMLSRIRRHQIAAAAAKAASVYETSIKEEVDSSADRR</sequence>
<dbReference type="GO" id="GO:0006952">
    <property type="term" value="P:defense response"/>
    <property type="evidence" value="ECO:0007669"/>
    <property type="project" value="UniProtKB-KW"/>
</dbReference>
<dbReference type="PANTHER" id="PTHR11017">
    <property type="entry name" value="LEUCINE-RICH REPEAT-CONTAINING PROTEIN"/>
    <property type="match status" value="1"/>
</dbReference>
<proteinExistence type="predicted"/>
<reference evidence="6 7" key="1">
    <citation type="submission" date="2020-12" db="EMBL/GenBank/DDBJ databases">
        <title>Concerted genomic and epigenomic changes stabilize Arabidopsis allopolyploids.</title>
        <authorList>
            <person name="Chen Z."/>
        </authorList>
    </citation>
    <scope>NUCLEOTIDE SEQUENCE [LARGE SCALE GENOMIC DNA]</scope>
    <source>
        <strain evidence="6">Allo738</strain>
        <tissue evidence="6">Leaf</tissue>
    </source>
</reference>
<gene>
    <name evidence="6" type="ORF">ISN45_Aa03g003950</name>
</gene>
<evidence type="ECO:0000313" key="6">
    <source>
        <dbReference type="EMBL" id="KAG7575945.1"/>
    </source>
</evidence>
<dbReference type="PANTHER" id="PTHR11017:SF333">
    <property type="entry name" value="ADP-RIBOSYL CYCLASE_CYCLIC ADP-RIBOSE HYDROLASE-RELATED"/>
    <property type="match status" value="1"/>
</dbReference>
<evidence type="ECO:0000259" key="5">
    <source>
        <dbReference type="PROSITE" id="PS50104"/>
    </source>
</evidence>
<keyword evidence="2" id="KW-0378">Hydrolase</keyword>
<feature type="domain" description="TIR" evidence="5">
    <location>
        <begin position="1"/>
        <end position="143"/>
    </location>
</feature>
<dbReference type="GO" id="GO:0043531">
    <property type="term" value="F:ADP binding"/>
    <property type="evidence" value="ECO:0007669"/>
    <property type="project" value="InterPro"/>
</dbReference>
<dbReference type="InterPro" id="IPR002182">
    <property type="entry name" value="NB-ARC"/>
</dbReference>
<keyword evidence="4" id="KW-0520">NAD</keyword>
<dbReference type="GO" id="GO:0007165">
    <property type="term" value="P:signal transduction"/>
    <property type="evidence" value="ECO:0007669"/>
    <property type="project" value="InterPro"/>
</dbReference>
<dbReference type="InterPro" id="IPR000157">
    <property type="entry name" value="TIR_dom"/>
</dbReference>
<organism evidence="6 7">
    <name type="scientific">Arabidopsis thaliana x Arabidopsis arenosa</name>
    <dbReference type="NCBI Taxonomy" id="1240361"/>
    <lineage>
        <taxon>Eukaryota</taxon>
        <taxon>Viridiplantae</taxon>
        <taxon>Streptophyta</taxon>
        <taxon>Embryophyta</taxon>
        <taxon>Tracheophyta</taxon>
        <taxon>Spermatophyta</taxon>
        <taxon>Magnoliopsida</taxon>
        <taxon>eudicotyledons</taxon>
        <taxon>Gunneridae</taxon>
        <taxon>Pentapetalae</taxon>
        <taxon>rosids</taxon>
        <taxon>malvids</taxon>
        <taxon>Brassicales</taxon>
        <taxon>Brassicaceae</taxon>
        <taxon>Camelineae</taxon>
        <taxon>Arabidopsis</taxon>
    </lineage>
</organism>
<dbReference type="InterPro" id="IPR044974">
    <property type="entry name" value="Disease_R_plants"/>
</dbReference>
<dbReference type="Pfam" id="PF01582">
    <property type="entry name" value="TIR"/>
    <property type="match status" value="1"/>
</dbReference>
<evidence type="ECO:0000256" key="4">
    <source>
        <dbReference type="ARBA" id="ARBA00023027"/>
    </source>
</evidence>
<name>A0A8T2ASH8_9BRAS</name>
<evidence type="ECO:0000256" key="2">
    <source>
        <dbReference type="ARBA" id="ARBA00022801"/>
    </source>
</evidence>
<dbReference type="FunFam" id="3.40.50.300:FF:001002">
    <property type="entry name" value="Disease resistance protein (TIR-NBS-LRR class)"/>
    <property type="match status" value="1"/>
</dbReference>